<dbReference type="EMBL" id="BSKO01000001">
    <property type="protein sequence ID" value="GLO68124.1"/>
    <property type="molecule type" value="Genomic_DNA"/>
</dbReference>
<dbReference type="InterPro" id="IPR011459">
    <property type="entry name" value="DUF1565"/>
</dbReference>
<gene>
    <name evidence="6" type="primary">ywoF</name>
    <name evidence="6" type="ORF">MACH08_39080</name>
</gene>
<comment type="subcellular location">
    <subcellularLocation>
        <location evidence="1">Secreted</location>
    </subcellularLocation>
</comment>
<reference evidence="6 7" key="1">
    <citation type="submission" date="2023-02" db="EMBL/GenBank/DDBJ databases">
        <title>Oceanobacillus kimchii IFOP_LL358 isolated form Alexandrium catenella lab strain.</title>
        <authorList>
            <person name="Gajardo G."/>
            <person name="Ueki S."/>
            <person name="Maruyama F."/>
        </authorList>
    </citation>
    <scope>NUCLEOTIDE SEQUENCE [LARGE SCALE GENOMIC DNA]</scope>
    <source>
        <strain evidence="6 7">IFOP_LL358</strain>
    </source>
</reference>
<evidence type="ECO:0000313" key="6">
    <source>
        <dbReference type="EMBL" id="GLO68124.1"/>
    </source>
</evidence>
<dbReference type="InterPro" id="IPR012334">
    <property type="entry name" value="Pectin_lyas_fold"/>
</dbReference>
<dbReference type="Proteomes" id="UP001275436">
    <property type="component" value="Unassembled WGS sequence"/>
</dbReference>
<feature type="region of interest" description="Disordered" evidence="4">
    <location>
        <begin position="438"/>
        <end position="460"/>
    </location>
</feature>
<dbReference type="RefSeq" id="WP_077596089.1">
    <property type="nucleotide sequence ID" value="NZ_BSKO01000001.1"/>
</dbReference>
<dbReference type="InterPro" id="IPR006626">
    <property type="entry name" value="PbH1"/>
</dbReference>
<keyword evidence="2" id="KW-0964">Secreted</keyword>
<dbReference type="InterPro" id="IPR052052">
    <property type="entry name" value="Polysaccharide_Lyase_9"/>
</dbReference>
<feature type="domain" description="DUF1565" evidence="5">
    <location>
        <begin position="36"/>
        <end position="265"/>
    </location>
</feature>
<keyword evidence="7" id="KW-1185">Reference proteome</keyword>
<keyword evidence="3" id="KW-0732">Signal</keyword>
<evidence type="ECO:0000259" key="5">
    <source>
        <dbReference type="Pfam" id="PF07602"/>
    </source>
</evidence>
<dbReference type="SUPFAM" id="SSF51126">
    <property type="entry name" value="Pectin lyase-like"/>
    <property type="match status" value="1"/>
</dbReference>
<dbReference type="SMART" id="SM00710">
    <property type="entry name" value="PbH1"/>
    <property type="match status" value="6"/>
</dbReference>
<evidence type="ECO:0000256" key="2">
    <source>
        <dbReference type="ARBA" id="ARBA00022525"/>
    </source>
</evidence>
<organism evidence="6 7">
    <name type="scientific">Oceanobacillus kimchii</name>
    <dbReference type="NCBI Taxonomy" id="746691"/>
    <lineage>
        <taxon>Bacteria</taxon>
        <taxon>Bacillati</taxon>
        <taxon>Bacillota</taxon>
        <taxon>Bacilli</taxon>
        <taxon>Bacillales</taxon>
        <taxon>Bacillaceae</taxon>
        <taxon>Oceanobacillus</taxon>
    </lineage>
</organism>
<evidence type="ECO:0000313" key="7">
    <source>
        <dbReference type="Proteomes" id="UP001275436"/>
    </source>
</evidence>
<dbReference type="PANTHER" id="PTHR40088:SF2">
    <property type="entry name" value="SECRETED SUGAR HYDROLASE"/>
    <property type="match status" value="1"/>
</dbReference>
<protein>
    <recommendedName>
        <fullName evidence="5">DUF1565 domain-containing protein</fullName>
    </recommendedName>
</protein>
<proteinExistence type="predicted"/>
<dbReference type="Gene3D" id="2.160.20.10">
    <property type="entry name" value="Single-stranded right-handed beta-helix, Pectin lyase-like"/>
    <property type="match status" value="1"/>
</dbReference>
<accession>A0ABQ5TMT1</accession>
<sequence>MRKLIIIILSLTTIITVFLLNNPSAKAENVIYVATNGNDQNDGTKSSPFRTLNKAASQATNGTTVYIREGTYQEHLHIKHSGTKSKPIVFKAYNDEDVTLTRGDDVDTEGNTALITIDSKNYITINGLTLENLSTNLADETVMGIFITGSSSHISIENNHVQHIETHAEDGNAHGIAVYGTKKMTDIHIKSNLLEDLKLGASESLVLNGNIESFYIEDNIIRSSDNIGIDLIGYEGVALNKSTDYVREGTVRNNRIYDISSYGNPAYGEDYSAGGIYVDGGKNISIEQNTIHNADIGIEATSEHAGKYAENISIIDNIIYNNYYTGISIGGYDENRGGTIHSTIARNTLYRNDTKGLGGGQLLLQHDTKTNVIEKNLLTAGPSRLFIANYFTTNASNSLRGNIFHKEVGKDGIWVWKDEEFTVFSDFVDASNSDAQSSYIDPEYENEDGNSFQLKEDSPAKEIIFE</sequence>
<evidence type="ECO:0000256" key="4">
    <source>
        <dbReference type="SAM" id="MobiDB-lite"/>
    </source>
</evidence>
<comment type="caution">
    <text evidence="6">The sequence shown here is derived from an EMBL/GenBank/DDBJ whole genome shotgun (WGS) entry which is preliminary data.</text>
</comment>
<evidence type="ECO:0000256" key="1">
    <source>
        <dbReference type="ARBA" id="ARBA00004613"/>
    </source>
</evidence>
<evidence type="ECO:0000256" key="3">
    <source>
        <dbReference type="ARBA" id="ARBA00022729"/>
    </source>
</evidence>
<name>A0ABQ5TMT1_9BACI</name>
<dbReference type="Pfam" id="PF07602">
    <property type="entry name" value="DUF1565"/>
    <property type="match status" value="1"/>
</dbReference>
<dbReference type="PANTHER" id="PTHR40088">
    <property type="entry name" value="PECTATE LYASE (EUROFUNG)"/>
    <property type="match status" value="1"/>
</dbReference>
<dbReference type="InterPro" id="IPR011050">
    <property type="entry name" value="Pectin_lyase_fold/virulence"/>
</dbReference>